<evidence type="ECO:0000313" key="2">
    <source>
        <dbReference type="EMBL" id="KAF0022808.1"/>
    </source>
</evidence>
<gene>
    <name evidence="2" type="ORF">F2P81_024789</name>
</gene>
<dbReference type="EMBL" id="VEVO01000023">
    <property type="protein sequence ID" value="KAF0022808.1"/>
    <property type="molecule type" value="Genomic_DNA"/>
</dbReference>
<protein>
    <submittedName>
        <fullName evidence="2">Uncharacterized protein</fullName>
    </submittedName>
</protein>
<dbReference type="AlphaFoldDB" id="A0A6A4RRZ2"/>
<proteinExistence type="predicted"/>
<dbReference type="Proteomes" id="UP000438429">
    <property type="component" value="Unassembled WGS sequence"/>
</dbReference>
<feature type="compositionally biased region" description="Polar residues" evidence="1">
    <location>
        <begin position="66"/>
        <end position="99"/>
    </location>
</feature>
<organism evidence="2 3">
    <name type="scientific">Scophthalmus maximus</name>
    <name type="common">Turbot</name>
    <name type="synonym">Psetta maxima</name>
    <dbReference type="NCBI Taxonomy" id="52904"/>
    <lineage>
        <taxon>Eukaryota</taxon>
        <taxon>Metazoa</taxon>
        <taxon>Chordata</taxon>
        <taxon>Craniata</taxon>
        <taxon>Vertebrata</taxon>
        <taxon>Euteleostomi</taxon>
        <taxon>Actinopterygii</taxon>
        <taxon>Neopterygii</taxon>
        <taxon>Teleostei</taxon>
        <taxon>Neoteleostei</taxon>
        <taxon>Acanthomorphata</taxon>
        <taxon>Carangaria</taxon>
        <taxon>Pleuronectiformes</taxon>
        <taxon>Pleuronectoidei</taxon>
        <taxon>Scophthalmidae</taxon>
        <taxon>Scophthalmus</taxon>
    </lineage>
</organism>
<evidence type="ECO:0000313" key="3">
    <source>
        <dbReference type="Proteomes" id="UP000438429"/>
    </source>
</evidence>
<feature type="region of interest" description="Disordered" evidence="1">
    <location>
        <begin position="28"/>
        <end position="106"/>
    </location>
</feature>
<sequence>MRTVSVDANLRVRSDWTVATISFSSFKDKVASSPPLPRLQTLSPSKVSHDQFYTTQTRSLARFPPSSHSTPYESQKVLQHKSSSGFLQLQHQRLVTQNQQDRRERR</sequence>
<name>A0A6A4RRZ2_SCOMX</name>
<accession>A0A6A4RRZ2</accession>
<feature type="compositionally biased region" description="Polar residues" evidence="1">
    <location>
        <begin position="40"/>
        <end position="59"/>
    </location>
</feature>
<reference evidence="2 3" key="1">
    <citation type="submission" date="2019-06" db="EMBL/GenBank/DDBJ databases">
        <title>Draft genomes of female and male turbot (Scophthalmus maximus).</title>
        <authorList>
            <person name="Xu H."/>
            <person name="Xu X.-W."/>
            <person name="Shao C."/>
            <person name="Chen S."/>
        </authorList>
    </citation>
    <scope>NUCLEOTIDE SEQUENCE [LARGE SCALE GENOMIC DNA]</scope>
    <source>
        <strain evidence="2">Ysfricsl-2016a</strain>
        <tissue evidence="2">Blood</tissue>
    </source>
</reference>
<evidence type="ECO:0000256" key="1">
    <source>
        <dbReference type="SAM" id="MobiDB-lite"/>
    </source>
</evidence>
<comment type="caution">
    <text evidence="2">The sequence shown here is derived from an EMBL/GenBank/DDBJ whole genome shotgun (WGS) entry which is preliminary data.</text>
</comment>